<keyword evidence="3" id="KW-0378">Hydrolase</keyword>
<dbReference type="PROSITE" id="PS50830">
    <property type="entry name" value="TNASE_3"/>
    <property type="match status" value="1"/>
</dbReference>
<dbReference type="PANTHER" id="PTHR12302:SF3">
    <property type="entry name" value="SERINE_THREONINE-PROTEIN KINASE 31"/>
    <property type="match status" value="1"/>
</dbReference>
<evidence type="ECO:0000256" key="1">
    <source>
        <dbReference type="ARBA" id="ARBA00022722"/>
    </source>
</evidence>
<dbReference type="GO" id="GO:0003676">
    <property type="term" value="F:nucleic acid binding"/>
    <property type="evidence" value="ECO:0007669"/>
    <property type="project" value="InterPro"/>
</dbReference>
<sequence>MASSRLPWSSGAFLFCFLIAAGANSLFVKNIIDGDTFELSNGERVRLIGIDASEIAPSSKLTYDARARNVSEQTIKAEGRIAKNFAKKIALRKKVRLEFDREKRDRYGRLLAYVFVDDTLMINQVMLREGMALVYRNYPFIHKDAFLALEQDARTNDRGFWKEWPDSLRLH</sequence>
<evidence type="ECO:0000313" key="5">
    <source>
        <dbReference type="EMBL" id="OGK04209.1"/>
    </source>
</evidence>
<evidence type="ECO:0000256" key="3">
    <source>
        <dbReference type="ARBA" id="ARBA00022801"/>
    </source>
</evidence>
<dbReference type="InterPro" id="IPR002071">
    <property type="entry name" value="Thermonucl_AS"/>
</dbReference>
<dbReference type="GO" id="GO:0004519">
    <property type="term" value="F:endonuclease activity"/>
    <property type="evidence" value="ECO:0007669"/>
    <property type="project" value="UniProtKB-KW"/>
</dbReference>
<gene>
    <name evidence="5" type="ORF">A2519_17760</name>
</gene>
<protein>
    <recommendedName>
        <fullName evidence="4">TNase-like domain-containing protein</fullName>
    </recommendedName>
</protein>
<evidence type="ECO:0000259" key="4">
    <source>
        <dbReference type="PROSITE" id="PS50830"/>
    </source>
</evidence>
<dbReference type="Gene3D" id="2.40.50.90">
    <property type="match status" value="1"/>
</dbReference>
<accession>A0A1F7FC01</accession>
<dbReference type="Pfam" id="PF00565">
    <property type="entry name" value="SNase"/>
    <property type="match status" value="1"/>
</dbReference>
<comment type="caution">
    <text evidence="5">The sequence shown here is derived from an EMBL/GenBank/DDBJ whole genome shotgun (WGS) entry which is preliminary data.</text>
</comment>
<proteinExistence type="predicted"/>
<organism evidence="5 6">
    <name type="scientific">Candidatus Raymondbacteria bacterium RIFOXYD12_FULL_49_13</name>
    <dbReference type="NCBI Taxonomy" id="1817890"/>
    <lineage>
        <taxon>Bacteria</taxon>
        <taxon>Raymondiibacteriota</taxon>
    </lineage>
</organism>
<dbReference type="GO" id="GO:0016787">
    <property type="term" value="F:hydrolase activity"/>
    <property type="evidence" value="ECO:0007669"/>
    <property type="project" value="UniProtKB-KW"/>
</dbReference>
<name>A0A1F7FC01_UNCRA</name>
<reference evidence="5 6" key="1">
    <citation type="journal article" date="2016" name="Nat. Commun.">
        <title>Thousands of microbial genomes shed light on interconnected biogeochemical processes in an aquifer system.</title>
        <authorList>
            <person name="Anantharaman K."/>
            <person name="Brown C.T."/>
            <person name="Hug L.A."/>
            <person name="Sharon I."/>
            <person name="Castelle C.J."/>
            <person name="Probst A.J."/>
            <person name="Thomas B.C."/>
            <person name="Singh A."/>
            <person name="Wilkins M.J."/>
            <person name="Karaoz U."/>
            <person name="Brodie E.L."/>
            <person name="Williams K.H."/>
            <person name="Hubbard S.S."/>
            <person name="Banfield J.F."/>
        </authorList>
    </citation>
    <scope>NUCLEOTIDE SEQUENCE [LARGE SCALE GENOMIC DNA]</scope>
</reference>
<dbReference type="InterPro" id="IPR035437">
    <property type="entry name" value="SNase_OB-fold_sf"/>
</dbReference>
<keyword evidence="2" id="KW-0255">Endonuclease</keyword>
<keyword evidence="1" id="KW-0540">Nuclease</keyword>
<dbReference type="PROSITE" id="PS01284">
    <property type="entry name" value="TNASE_2"/>
    <property type="match status" value="1"/>
</dbReference>
<dbReference type="SUPFAM" id="SSF50199">
    <property type="entry name" value="Staphylococcal nuclease"/>
    <property type="match status" value="1"/>
</dbReference>
<evidence type="ECO:0000256" key="2">
    <source>
        <dbReference type="ARBA" id="ARBA00022759"/>
    </source>
</evidence>
<feature type="domain" description="TNase-like" evidence="4">
    <location>
        <begin position="22"/>
        <end position="163"/>
    </location>
</feature>
<evidence type="ECO:0000313" key="6">
    <source>
        <dbReference type="Proteomes" id="UP000179243"/>
    </source>
</evidence>
<dbReference type="EMBL" id="MFYX01000074">
    <property type="protein sequence ID" value="OGK04209.1"/>
    <property type="molecule type" value="Genomic_DNA"/>
</dbReference>
<dbReference type="PANTHER" id="PTHR12302">
    <property type="entry name" value="EBNA2 BINDING PROTEIN P100"/>
    <property type="match status" value="1"/>
</dbReference>
<dbReference type="SMART" id="SM00318">
    <property type="entry name" value="SNc"/>
    <property type="match status" value="1"/>
</dbReference>
<dbReference type="InterPro" id="IPR016071">
    <property type="entry name" value="Staphylococal_nuclease_OB-fold"/>
</dbReference>
<dbReference type="AlphaFoldDB" id="A0A1F7FC01"/>
<dbReference type="Proteomes" id="UP000179243">
    <property type="component" value="Unassembled WGS sequence"/>
</dbReference>